<evidence type="ECO:0000313" key="2">
    <source>
        <dbReference type="EMBL" id="MPM13751.1"/>
    </source>
</evidence>
<dbReference type="Gene3D" id="2.160.20.120">
    <property type="match status" value="2"/>
</dbReference>
<dbReference type="AlphaFoldDB" id="A0A644XDD3"/>
<evidence type="ECO:0000259" key="1">
    <source>
        <dbReference type="Pfam" id="PF10988"/>
    </source>
</evidence>
<proteinExistence type="predicted"/>
<name>A0A644XDD3_9ZZZZ</name>
<dbReference type="EMBL" id="VSSQ01002167">
    <property type="protein sequence ID" value="MPM13751.1"/>
    <property type="molecule type" value="Genomic_DNA"/>
</dbReference>
<organism evidence="2">
    <name type="scientific">bioreactor metagenome</name>
    <dbReference type="NCBI Taxonomy" id="1076179"/>
    <lineage>
        <taxon>unclassified sequences</taxon>
        <taxon>metagenomes</taxon>
        <taxon>ecological metagenomes</taxon>
    </lineage>
</organism>
<sequence>MKKLLSILFLVAISVTLQAQVSKKSFQVSGFNGITAGGVFDIEVVKSTSESLTVEADPSIINYVTAQVFRGKLKLGLDSSIPSKLTRNMKPIKVVVMAKELSDINLSGAARLTTNSNFSAKNFRVDLSGATTVTGLDLDVDDLYVVSSGASTISIKGNAMNASYSISGAGKITISHGSENLKVGGSGASYLDIKESARKIDLSFSGAVNTKLTGKGCDYLSVEMSGASNFDAIDCPVKVMDISLSGVCNAEVHVTDSISVELSGGSNIRYKGSPQIKSLDISSISSFKKIN</sequence>
<feature type="domain" description="Putative auto-transporter adhesin head GIN" evidence="1">
    <location>
        <begin position="31"/>
        <end position="174"/>
    </location>
</feature>
<protein>
    <recommendedName>
        <fullName evidence="1">Putative auto-transporter adhesin head GIN domain-containing protein</fullName>
    </recommendedName>
</protein>
<dbReference type="Pfam" id="PF10988">
    <property type="entry name" value="DUF2807"/>
    <property type="match status" value="2"/>
</dbReference>
<feature type="domain" description="Putative auto-transporter adhesin head GIN" evidence="1">
    <location>
        <begin position="178"/>
        <end position="274"/>
    </location>
</feature>
<reference evidence="2" key="1">
    <citation type="submission" date="2019-08" db="EMBL/GenBank/DDBJ databases">
        <authorList>
            <person name="Kucharzyk K."/>
            <person name="Murdoch R.W."/>
            <person name="Higgins S."/>
            <person name="Loffler F."/>
        </authorList>
    </citation>
    <scope>NUCLEOTIDE SEQUENCE</scope>
</reference>
<accession>A0A644XDD3</accession>
<dbReference type="InterPro" id="IPR021255">
    <property type="entry name" value="DUF2807"/>
</dbReference>
<gene>
    <name evidence="2" type="ORF">SDC9_60110</name>
</gene>
<comment type="caution">
    <text evidence="2">The sequence shown here is derived from an EMBL/GenBank/DDBJ whole genome shotgun (WGS) entry which is preliminary data.</text>
</comment>